<name>H5TY76_9ACTN</name>
<evidence type="ECO:0008006" key="3">
    <source>
        <dbReference type="Google" id="ProtNLM"/>
    </source>
</evidence>
<dbReference type="AlphaFoldDB" id="H5TY76"/>
<dbReference type="EMBL" id="BAFC01000045">
    <property type="protein sequence ID" value="GAB38434.1"/>
    <property type="molecule type" value="Genomic_DNA"/>
</dbReference>
<keyword evidence="2" id="KW-1185">Reference proteome</keyword>
<reference evidence="1 2" key="1">
    <citation type="submission" date="2012-02" db="EMBL/GenBank/DDBJ databases">
        <title>Whole genome shotgun sequence of Gordonia sputi NBRC 100414.</title>
        <authorList>
            <person name="Yoshida I."/>
            <person name="Hosoyama A."/>
            <person name="Tsuchikane K."/>
            <person name="Katsumata H."/>
            <person name="Yamazaki S."/>
            <person name="Fujita N."/>
        </authorList>
    </citation>
    <scope>NUCLEOTIDE SEQUENCE [LARGE SCALE GENOMIC DNA]</scope>
    <source>
        <strain evidence="1 2">NBRC 100414</strain>
    </source>
</reference>
<organism evidence="1 2">
    <name type="scientific">Gordonia sputi NBRC 100414</name>
    <dbReference type="NCBI Taxonomy" id="1089453"/>
    <lineage>
        <taxon>Bacteria</taxon>
        <taxon>Bacillati</taxon>
        <taxon>Actinomycetota</taxon>
        <taxon>Actinomycetes</taxon>
        <taxon>Mycobacteriales</taxon>
        <taxon>Gordoniaceae</taxon>
        <taxon>Gordonia</taxon>
    </lineage>
</organism>
<accession>H5TY76</accession>
<protein>
    <recommendedName>
        <fullName evidence="3">Prevent-host-death family protein</fullName>
    </recommendedName>
</protein>
<proteinExistence type="predicted"/>
<dbReference type="Proteomes" id="UP000005845">
    <property type="component" value="Unassembled WGS sequence"/>
</dbReference>
<dbReference type="eggNOG" id="ENOG50336CV">
    <property type="taxonomic scope" value="Bacteria"/>
</dbReference>
<gene>
    <name evidence="1" type="ORF">GOSPT_045_00700</name>
</gene>
<comment type="caution">
    <text evidence="1">The sequence shown here is derived from an EMBL/GenBank/DDBJ whole genome shotgun (WGS) entry which is preliminary data.</text>
</comment>
<evidence type="ECO:0000313" key="2">
    <source>
        <dbReference type="Proteomes" id="UP000005845"/>
    </source>
</evidence>
<sequence length="197" mass="20943">MIRLEGAGAKCTICRIAYGPGCALLMQRRLRLAVNLNYFTSMSVRQVPFSELQNRGKAAVSEWLAAEGGRPLRVTRRDAEDLVLMTAARADQEHEVVSAAAAVLRALVASGETGVFRAAVVTAFAWAQLLSDEEVDQFAAELADSLTVGASLDNPAPSALTIEAWRHTAEVYADPELARVLASATNGDVGAVPAPHL</sequence>
<evidence type="ECO:0000313" key="1">
    <source>
        <dbReference type="EMBL" id="GAB38434.1"/>
    </source>
</evidence>